<evidence type="ECO:0000313" key="3">
    <source>
        <dbReference type="Proteomes" id="UP000827092"/>
    </source>
</evidence>
<proteinExistence type="predicted"/>
<reference evidence="2 3" key="1">
    <citation type="journal article" date="2022" name="Nat. Ecol. Evol.">
        <title>A masculinizing supergene underlies an exaggerated male reproductive morph in a spider.</title>
        <authorList>
            <person name="Hendrickx F."/>
            <person name="De Corte Z."/>
            <person name="Sonet G."/>
            <person name="Van Belleghem S.M."/>
            <person name="Kostlbacher S."/>
            <person name="Vangestel C."/>
        </authorList>
    </citation>
    <scope>NUCLEOTIDE SEQUENCE [LARGE SCALE GENOMIC DNA]</scope>
    <source>
        <strain evidence="2">W744_W776</strain>
    </source>
</reference>
<accession>A0AAV6VSE4</accession>
<sequence length="127" mass="14889">MGLGEECCTRKGSPLSPISPYTHSAAGYIFSADRLQVIMFLEKRLVKKFLLFHIQGLPRNGILITEELTAFHRCFEKGVGRRLQMNLLPLGNPSRDRRKKEDRGTRRMDRRDKVRWRERNERIEMGC</sequence>
<dbReference type="Proteomes" id="UP000827092">
    <property type="component" value="Unassembled WGS sequence"/>
</dbReference>
<feature type="region of interest" description="Disordered" evidence="1">
    <location>
        <begin position="87"/>
        <end position="110"/>
    </location>
</feature>
<comment type="caution">
    <text evidence="2">The sequence shown here is derived from an EMBL/GenBank/DDBJ whole genome shotgun (WGS) entry which is preliminary data.</text>
</comment>
<organism evidence="2 3">
    <name type="scientific">Oedothorax gibbosus</name>
    <dbReference type="NCBI Taxonomy" id="931172"/>
    <lineage>
        <taxon>Eukaryota</taxon>
        <taxon>Metazoa</taxon>
        <taxon>Ecdysozoa</taxon>
        <taxon>Arthropoda</taxon>
        <taxon>Chelicerata</taxon>
        <taxon>Arachnida</taxon>
        <taxon>Araneae</taxon>
        <taxon>Araneomorphae</taxon>
        <taxon>Entelegynae</taxon>
        <taxon>Araneoidea</taxon>
        <taxon>Linyphiidae</taxon>
        <taxon>Erigoninae</taxon>
        <taxon>Oedothorax</taxon>
    </lineage>
</organism>
<evidence type="ECO:0000313" key="2">
    <source>
        <dbReference type="EMBL" id="KAG8199435.1"/>
    </source>
</evidence>
<protein>
    <submittedName>
        <fullName evidence="2">Uncharacterized protein</fullName>
    </submittedName>
</protein>
<name>A0AAV6VSE4_9ARAC</name>
<dbReference type="EMBL" id="JAFNEN010000027">
    <property type="protein sequence ID" value="KAG8199435.1"/>
    <property type="molecule type" value="Genomic_DNA"/>
</dbReference>
<keyword evidence="3" id="KW-1185">Reference proteome</keyword>
<dbReference type="AlphaFoldDB" id="A0AAV6VSE4"/>
<gene>
    <name evidence="2" type="ORF">JTE90_000303</name>
</gene>
<feature type="compositionally biased region" description="Basic and acidic residues" evidence="1">
    <location>
        <begin position="99"/>
        <end position="110"/>
    </location>
</feature>
<evidence type="ECO:0000256" key="1">
    <source>
        <dbReference type="SAM" id="MobiDB-lite"/>
    </source>
</evidence>